<protein>
    <submittedName>
        <fullName evidence="11">GPI transamidase component</fullName>
    </submittedName>
</protein>
<keyword evidence="6" id="KW-0256">Endoplasmic reticulum</keyword>
<name>A0A9W8LT66_9FUNG</name>
<comment type="subcellular location">
    <subcellularLocation>
        <location evidence="1">Endoplasmic reticulum membrane</location>
        <topology evidence="1">Multi-pass membrane protein</topology>
    </subcellularLocation>
</comment>
<evidence type="ECO:0000256" key="6">
    <source>
        <dbReference type="ARBA" id="ARBA00022824"/>
    </source>
</evidence>
<keyword evidence="4" id="KW-0337">GPI-anchor biosynthesis</keyword>
<evidence type="ECO:0000256" key="4">
    <source>
        <dbReference type="ARBA" id="ARBA00022502"/>
    </source>
</evidence>
<evidence type="ECO:0000313" key="11">
    <source>
        <dbReference type="EMBL" id="KAJ2799608.1"/>
    </source>
</evidence>
<dbReference type="Proteomes" id="UP001140094">
    <property type="component" value="Unassembled WGS sequence"/>
</dbReference>
<dbReference type="EMBL" id="JANBUO010001147">
    <property type="protein sequence ID" value="KAJ2799608.1"/>
    <property type="molecule type" value="Genomic_DNA"/>
</dbReference>
<dbReference type="AlphaFoldDB" id="A0A9W8LT66"/>
<comment type="similarity">
    <text evidence="3">Belongs to the PIGS family.</text>
</comment>
<reference evidence="11" key="1">
    <citation type="submission" date="2022-07" db="EMBL/GenBank/DDBJ databases">
        <title>Phylogenomic reconstructions and comparative analyses of Kickxellomycotina fungi.</title>
        <authorList>
            <person name="Reynolds N.K."/>
            <person name="Stajich J.E."/>
            <person name="Barry K."/>
            <person name="Grigoriev I.V."/>
            <person name="Crous P."/>
            <person name="Smith M.E."/>
        </authorList>
    </citation>
    <scope>NUCLEOTIDE SEQUENCE</scope>
    <source>
        <strain evidence="11">NRRL 1565</strain>
    </source>
</reference>
<keyword evidence="9" id="KW-0325">Glycoprotein</keyword>
<dbReference type="OrthoDB" id="28748at2759"/>
<dbReference type="PANTHER" id="PTHR21072">
    <property type="entry name" value="GPI TRANSAMIDASE COMPONENT PIG-S"/>
    <property type="match status" value="1"/>
</dbReference>
<comment type="pathway">
    <text evidence="2">Glycolipid biosynthesis; glycosylphosphatidylinositol-anchor biosynthesis.</text>
</comment>
<dbReference type="GO" id="GO:0006506">
    <property type="term" value="P:GPI anchor biosynthetic process"/>
    <property type="evidence" value="ECO:0007669"/>
    <property type="project" value="UniProtKB-KW"/>
</dbReference>
<proteinExistence type="inferred from homology"/>
<gene>
    <name evidence="11" type="primary">GPI17</name>
    <name evidence="11" type="ORF">H4R20_004372</name>
</gene>
<evidence type="ECO:0000256" key="9">
    <source>
        <dbReference type="ARBA" id="ARBA00023180"/>
    </source>
</evidence>
<evidence type="ECO:0000256" key="8">
    <source>
        <dbReference type="ARBA" id="ARBA00023136"/>
    </source>
</evidence>
<accession>A0A9W8LT66</accession>
<evidence type="ECO:0000256" key="5">
    <source>
        <dbReference type="ARBA" id="ARBA00022692"/>
    </source>
</evidence>
<dbReference type="InterPro" id="IPR019540">
    <property type="entry name" value="PtdIno-glycan_biosynth_class_S"/>
</dbReference>
<sequence length="567" mass="63102">MALGDKLRALFARRRRQPRTVISMHRERQVAVFSILLLLLVGLPLWWTTTRVYRADLPSEKVNLFAPENAFEVPLIFYIDTESPLSADKAQLIQTNTQALIDAERASFAVGEWRVRYLVDVRVGAAPDAPGHYTLYLRADDATTTASISVGSDRSATISVTQSIVAEDILPELISSIVINEEQAVRGKDTKARKKSQSSHAAVNYAPEYSITLTLLNEDPVNGAVVDWEIEQAVDAYLKPFVDKISPLTKLSLSSQILHHAGSPPVVPLRANNQSYLTPEMLPHFVNSPSWNFASIDPISPMLNFLLFVPELTSQPMHIADEKGDIQSSEAFLVSQWGGVAIANLPDTTRPGDRVKLSKTDMQKYMGYYIAQLRQLIGIRSGTPLPQHGSRARKGSISRIDTRLATETGISDWEFDALLRQWLIRNRQTAITTLQSLVRLVNSLQNMVVMDEIKAQVDKSLEALYKAEQALTDILSLDSSRFHHSYQHAFESAAAATAFAETAFFDPSMVSMLYFPDQHKYAIYMPFFLPVAIPVLAAIKRIISERRRNKAIAAGVDSADHAAKKSN</sequence>
<evidence type="ECO:0000256" key="7">
    <source>
        <dbReference type="ARBA" id="ARBA00022989"/>
    </source>
</evidence>
<evidence type="ECO:0000313" key="12">
    <source>
        <dbReference type="Proteomes" id="UP001140094"/>
    </source>
</evidence>
<dbReference type="GO" id="GO:0042765">
    <property type="term" value="C:GPI-anchor transamidase complex"/>
    <property type="evidence" value="ECO:0007669"/>
    <property type="project" value="InterPro"/>
</dbReference>
<dbReference type="GO" id="GO:0016255">
    <property type="term" value="P:attachment of GPI anchor to protein"/>
    <property type="evidence" value="ECO:0007669"/>
    <property type="project" value="InterPro"/>
</dbReference>
<evidence type="ECO:0000256" key="2">
    <source>
        <dbReference type="ARBA" id="ARBA00004687"/>
    </source>
</evidence>
<keyword evidence="12" id="KW-1185">Reference proteome</keyword>
<evidence type="ECO:0000256" key="10">
    <source>
        <dbReference type="SAM" id="Phobius"/>
    </source>
</evidence>
<dbReference type="Pfam" id="PF10510">
    <property type="entry name" value="PIG-S"/>
    <property type="match status" value="1"/>
</dbReference>
<evidence type="ECO:0000256" key="1">
    <source>
        <dbReference type="ARBA" id="ARBA00004477"/>
    </source>
</evidence>
<keyword evidence="7 10" id="KW-1133">Transmembrane helix</keyword>
<keyword evidence="5 10" id="KW-0812">Transmembrane</keyword>
<evidence type="ECO:0000256" key="3">
    <source>
        <dbReference type="ARBA" id="ARBA00005316"/>
    </source>
</evidence>
<dbReference type="PANTHER" id="PTHR21072:SF13">
    <property type="entry name" value="GPI TRANSAMIDASE COMPONENT PIG-S"/>
    <property type="match status" value="1"/>
</dbReference>
<keyword evidence="8 10" id="KW-0472">Membrane</keyword>
<organism evidence="11 12">
    <name type="scientific">Coemansia guatemalensis</name>
    <dbReference type="NCBI Taxonomy" id="2761395"/>
    <lineage>
        <taxon>Eukaryota</taxon>
        <taxon>Fungi</taxon>
        <taxon>Fungi incertae sedis</taxon>
        <taxon>Zoopagomycota</taxon>
        <taxon>Kickxellomycotina</taxon>
        <taxon>Kickxellomycetes</taxon>
        <taxon>Kickxellales</taxon>
        <taxon>Kickxellaceae</taxon>
        <taxon>Coemansia</taxon>
    </lineage>
</organism>
<comment type="caution">
    <text evidence="11">The sequence shown here is derived from an EMBL/GenBank/DDBJ whole genome shotgun (WGS) entry which is preliminary data.</text>
</comment>
<feature type="transmembrane region" description="Helical" evidence="10">
    <location>
        <begin position="521"/>
        <end position="539"/>
    </location>
</feature>